<evidence type="ECO:0000256" key="1">
    <source>
        <dbReference type="SAM" id="SignalP"/>
    </source>
</evidence>
<organism evidence="2 3">
    <name type="scientific">Grifola frondosa</name>
    <name type="common">Maitake</name>
    <name type="synonym">Polyporus frondosus</name>
    <dbReference type="NCBI Taxonomy" id="5627"/>
    <lineage>
        <taxon>Eukaryota</taxon>
        <taxon>Fungi</taxon>
        <taxon>Dikarya</taxon>
        <taxon>Basidiomycota</taxon>
        <taxon>Agaricomycotina</taxon>
        <taxon>Agaricomycetes</taxon>
        <taxon>Polyporales</taxon>
        <taxon>Grifolaceae</taxon>
        <taxon>Grifola</taxon>
    </lineage>
</organism>
<keyword evidence="3" id="KW-1185">Reference proteome</keyword>
<keyword evidence="1" id="KW-0732">Signal</keyword>
<accession>A0A1C7LNE7</accession>
<evidence type="ECO:0000313" key="3">
    <source>
        <dbReference type="Proteomes" id="UP000092993"/>
    </source>
</evidence>
<comment type="caution">
    <text evidence="2">The sequence shown here is derived from an EMBL/GenBank/DDBJ whole genome shotgun (WGS) entry which is preliminary data.</text>
</comment>
<protein>
    <recommendedName>
        <fullName evidence="4">Secreted protein</fullName>
    </recommendedName>
</protein>
<evidence type="ECO:0008006" key="4">
    <source>
        <dbReference type="Google" id="ProtNLM"/>
    </source>
</evidence>
<feature type="chain" id="PRO_5008888694" description="Secreted protein" evidence="1">
    <location>
        <begin position="22"/>
        <end position="70"/>
    </location>
</feature>
<dbReference type="EMBL" id="LUGG01000032">
    <property type="protein sequence ID" value="OBZ66285.1"/>
    <property type="molecule type" value="Genomic_DNA"/>
</dbReference>
<dbReference type="Proteomes" id="UP000092993">
    <property type="component" value="Unassembled WGS sequence"/>
</dbReference>
<proteinExistence type="predicted"/>
<reference evidence="2 3" key="1">
    <citation type="submission" date="2016-03" db="EMBL/GenBank/DDBJ databases">
        <title>Whole genome sequencing of Grifola frondosa 9006-11.</title>
        <authorList>
            <person name="Min B."/>
            <person name="Park H."/>
            <person name="Kim J.-G."/>
            <person name="Cho H."/>
            <person name="Oh Y.-L."/>
            <person name="Kong W.-S."/>
            <person name="Choi I.-G."/>
        </authorList>
    </citation>
    <scope>NUCLEOTIDE SEQUENCE [LARGE SCALE GENOMIC DNA]</scope>
    <source>
        <strain evidence="2 3">9006-11</strain>
    </source>
</reference>
<dbReference type="AlphaFoldDB" id="A0A1C7LNE7"/>
<gene>
    <name evidence="2" type="ORF">A0H81_13839</name>
</gene>
<evidence type="ECO:0000313" key="2">
    <source>
        <dbReference type="EMBL" id="OBZ66285.1"/>
    </source>
</evidence>
<sequence>MFTCRANSSAGLIFLLRFVNTLWCPLSCDKSNQEKHSIPLTCHRNDLEVHFLAKGTTLLKEQRVYRHANF</sequence>
<feature type="signal peptide" evidence="1">
    <location>
        <begin position="1"/>
        <end position="21"/>
    </location>
</feature>
<name>A0A1C7LNE7_GRIFR</name>